<reference evidence="1 2" key="1">
    <citation type="submission" date="2020-12" db="EMBL/GenBank/DDBJ databases">
        <title>Comparative genome analysis of fungal antagonists Marinomonas ostreistagni 398 and M. spartinae 468.</title>
        <authorList>
            <person name="Fields J.L."/>
            <person name="Mavrodi O.V."/>
            <person name="Biber P.D."/>
            <person name="Indest K.J."/>
            <person name="Mavrodi D.V."/>
        </authorList>
    </citation>
    <scope>NUCLEOTIDE SEQUENCE [LARGE SCALE GENOMIC DNA]</scope>
    <source>
        <strain evidence="1 2">USM7</strain>
    </source>
</reference>
<dbReference type="Gene3D" id="3.60.21.70">
    <property type="entry name" value="PhoD-like phosphatase"/>
    <property type="match status" value="1"/>
</dbReference>
<proteinExistence type="predicted"/>
<dbReference type="PANTHER" id="PTHR37031">
    <property type="entry name" value="METALLOPHOSPHATASE BINDING DOMAIN PROTEIN"/>
    <property type="match status" value="1"/>
</dbReference>
<dbReference type="PANTHER" id="PTHR37031:SF2">
    <property type="entry name" value="PHOD-LIKE PHOSPHATASE METALLOPHOSPHATASE DOMAIN-CONTAINING PROTEIN"/>
    <property type="match status" value="1"/>
</dbReference>
<gene>
    <name evidence="1" type="ORF">JHD44_03625</name>
</gene>
<name>A0ABS0Z969_9GAMM</name>
<accession>A0ABS0Z969</accession>
<comment type="caution">
    <text evidence="1">The sequence shown here is derived from an EMBL/GenBank/DDBJ whole genome shotgun (WGS) entry which is preliminary data.</text>
</comment>
<evidence type="ECO:0000313" key="2">
    <source>
        <dbReference type="Proteomes" id="UP000598488"/>
    </source>
</evidence>
<keyword evidence="2" id="KW-1185">Reference proteome</keyword>
<protein>
    <submittedName>
        <fullName evidence="1">Alkaline phosphatase family protein</fullName>
    </submittedName>
</protein>
<dbReference type="SUPFAM" id="SSF56300">
    <property type="entry name" value="Metallo-dependent phosphatases"/>
    <property type="match status" value="1"/>
</dbReference>
<organism evidence="1 2">
    <name type="scientific">Marinomonas ostreistagni</name>
    <dbReference type="NCBI Taxonomy" id="359209"/>
    <lineage>
        <taxon>Bacteria</taxon>
        <taxon>Pseudomonadati</taxon>
        <taxon>Pseudomonadota</taxon>
        <taxon>Gammaproteobacteria</taxon>
        <taxon>Oceanospirillales</taxon>
        <taxon>Oceanospirillaceae</taxon>
        <taxon>Marinomonas</taxon>
    </lineage>
</organism>
<dbReference type="EMBL" id="JAEMUH010000003">
    <property type="protein sequence ID" value="MBJ7549758.1"/>
    <property type="molecule type" value="Genomic_DNA"/>
</dbReference>
<dbReference type="InterPro" id="IPR038607">
    <property type="entry name" value="PhoD-like_sf"/>
</dbReference>
<dbReference type="InterPro" id="IPR018946">
    <property type="entry name" value="PhoD-like_MPP"/>
</dbReference>
<dbReference type="RefSeq" id="WP_199461194.1">
    <property type="nucleotide sequence ID" value="NZ_JAEMUH010000003.1"/>
</dbReference>
<dbReference type="InterPro" id="IPR029052">
    <property type="entry name" value="Metallo-depent_PP-like"/>
</dbReference>
<dbReference type="CDD" id="cd07389">
    <property type="entry name" value="MPP_PhoD"/>
    <property type="match status" value="1"/>
</dbReference>
<sequence length="635" mass="72551">MCTEPMPQALSPIIAGPLLRKLDSDSLHLWLATSSDSTVDVSIFNEETALSQNTDIQTIHLGKKLYLKLIRVTFEQSLPADTPLSYELNIGGAPISQLLEDNLSYTKDSTKTEFIWHPKVHSVLHGSCRKAHYGYHIQDKDRKAGDGLVEADHHLSNTKIEEWPSFMVLSGDQIYADDVAGPMLFAIRQTIALLGIEEESLPGAEQSLAKQPFFYCRESLLPQSDQSEEVKSQFFKGKKKPVFTTDTAHNHLMSFAEVICMYLLVWSPKLWRHITLERPSSISKEEHCLRYDKERKAIEEFVEGLPQVQRVLAHIPSAMMFDDHDVTDDWNLTAEWEQTAFGHPLSKRIIGNALFGYLLCQGWGNNPTQYDKAFMEQAEKAALTLEANVRDTFIDELLAYDQWHYHWDTQPKLVVLDTRTRRWRSEKSFSNPSGLMDWEAITDLQQDIKNLDSVILVSPAPMFGVKLIEAIQKVFTWIGNPLMVDAENWMAHPGSAYALMNLFTHSKTPTNFVILSGDVHYSFAYDIKLRGDKSSPNIWQITSSGLRNEFPHDLLEWFDRLNRWLYAPWSPLNLFTKRRSLRISPRKPDGADHGERLLNHSGIGLVHLDSQGRPTEIAQLCKQDERVTFISNKRS</sequence>
<dbReference type="Proteomes" id="UP000598488">
    <property type="component" value="Unassembled WGS sequence"/>
</dbReference>
<evidence type="ECO:0000313" key="1">
    <source>
        <dbReference type="EMBL" id="MBJ7549758.1"/>
    </source>
</evidence>